<dbReference type="GO" id="GO:0006430">
    <property type="term" value="P:lysyl-tRNA aminoacylation"/>
    <property type="evidence" value="ECO:0007669"/>
    <property type="project" value="UniProtKB-UniRule"/>
</dbReference>
<evidence type="ECO:0000256" key="5">
    <source>
        <dbReference type="ARBA" id="ARBA00023146"/>
    </source>
</evidence>
<name>A0A845DA29_9BACT</name>
<dbReference type="GO" id="GO:0000287">
    <property type="term" value="F:magnesium ion binding"/>
    <property type="evidence" value="ECO:0007669"/>
    <property type="project" value="UniProtKB-UniRule"/>
</dbReference>
<reference evidence="10 11" key="1">
    <citation type="submission" date="2019-09" db="EMBL/GenBank/DDBJ databases">
        <title>Characterisation of the sponge microbiome using genome-centric metagenomics.</title>
        <authorList>
            <person name="Engelberts J.P."/>
            <person name="Robbins S.J."/>
            <person name="De Goeij J.M."/>
            <person name="Aranda M."/>
            <person name="Bell S.C."/>
            <person name="Webster N.S."/>
        </authorList>
    </citation>
    <scope>NUCLEOTIDE SEQUENCE [LARGE SCALE GENOMIC DNA]</scope>
    <source>
        <strain evidence="10">SB0662_bin_43</strain>
    </source>
</reference>
<comment type="caution">
    <text evidence="7">Lacks conserved residue(s) required for the propagation of feature annotation.</text>
</comment>
<dbReference type="SUPFAM" id="SSF50249">
    <property type="entry name" value="Nucleic acid-binding proteins"/>
    <property type="match status" value="1"/>
</dbReference>
<dbReference type="Pfam" id="PF01336">
    <property type="entry name" value="tRNA_anti-codon"/>
    <property type="match status" value="1"/>
</dbReference>
<feature type="domain" description="Aminoacyl-transfer RNA synthetases class-II family profile" evidence="9">
    <location>
        <begin position="176"/>
        <end position="482"/>
    </location>
</feature>
<feature type="binding site" evidence="7">
    <location>
        <position position="405"/>
    </location>
    <ligand>
        <name>Mg(2+)</name>
        <dbReference type="ChEBI" id="CHEBI:18420"/>
        <label>1</label>
    </ligand>
</feature>
<organism evidence="10 11">
    <name type="scientific">Candidatus Spechtbacteria bacterium SB0662_bin_43</name>
    <dbReference type="NCBI Taxonomy" id="2604897"/>
    <lineage>
        <taxon>Bacteria</taxon>
        <taxon>Candidatus Spechtiibacteriota</taxon>
    </lineage>
</organism>
<dbReference type="InterPro" id="IPR006195">
    <property type="entry name" value="aa-tRNA-synth_II"/>
</dbReference>
<dbReference type="InterPro" id="IPR018149">
    <property type="entry name" value="Lys-tRNA-synth_II_C"/>
</dbReference>
<dbReference type="GO" id="GO:0005524">
    <property type="term" value="F:ATP binding"/>
    <property type="evidence" value="ECO:0007669"/>
    <property type="project" value="UniProtKB-UniRule"/>
</dbReference>
<dbReference type="InterPro" id="IPR045864">
    <property type="entry name" value="aa-tRNA-synth_II/BPL/LPL"/>
</dbReference>
<keyword evidence="4 7" id="KW-0067">ATP-binding</keyword>
<keyword evidence="2 7" id="KW-0479">Metal-binding</keyword>
<evidence type="ECO:0000256" key="3">
    <source>
        <dbReference type="ARBA" id="ARBA00022741"/>
    </source>
</evidence>
<dbReference type="PANTHER" id="PTHR42918">
    <property type="entry name" value="LYSYL-TRNA SYNTHETASE"/>
    <property type="match status" value="1"/>
</dbReference>
<keyword evidence="7" id="KW-0648">Protein biosynthesis</keyword>
<evidence type="ECO:0000259" key="9">
    <source>
        <dbReference type="PROSITE" id="PS50862"/>
    </source>
</evidence>
<dbReference type="GO" id="GO:0000049">
    <property type="term" value="F:tRNA binding"/>
    <property type="evidence" value="ECO:0007669"/>
    <property type="project" value="TreeGrafter"/>
</dbReference>
<dbReference type="PRINTS" id="PR00982">
    <property type="entry name" value="TRNASYNTHLYS"/>
</dbReference>
<dbReference type="HAMAP" id="MF_00252">
    <property type="entry name" value="Lys_tRNA_synth_class2"/>
    <property type="match status" value="1"/>
</dbReference>
<dbReference type="AlphaFoldDB" id="A0A845DA29"/>
<evidence type="ECO:0000256" key="6">
    <source>
        <dbReference type="ARBA" id="ARBA00048573"/>
    </source>
</evidence>
<proteinExistence type="inferred from homology"/>
<evidence type="ECO:0000256" key="8">
    <source>
        <dbReference type="RuleBase" id="RU000336"/>
    </source>
</evidence>
<dbReference type="NCBIfam" id="NF001756">
    <property type="entry name" value="PRK00484.1"/>
    <property type="match status" value="1"/>
</dbReference>
<dbReference type="GO" id="GO:0005829">
    <property type="term" value="C:cytosol"/>
    <property type="evidence" value="ECO:0007669"/>
    <property type="project" value="TreeGrafter"/>
</dbReference>
<dbReference type="PANTHER" id="PTHR42918:SF15">
    <property type="entry name" value="LYSINE--TRNA LIGASE, CHLOROPLASTIC_MITOCHONDRIAL"/>
    <property type="match status" value="1"/>
</dbReference>
<sequence>MALEDIIQGRKQKRKLLQDRGEYPYPGKGKRTHTTETFLSQFDELQKSEEEISLSGRLLALREHGSLIFGVVYDGFAKIQIVFKKDAMGESAFRSVGDYVDIGDFMSVTGIAFTTKRGEKSVQVRRYSLITKSLRPLPEKWHGLKDTEERYRKRYLDLLMNKEVRDLFATRHSTIRAIREFLHEKYFEEVETPMLQNIPGGATARPFETHLNAMDMDMYLRIAPELYLKRLLVAGYEKVFEIGRNFRNEGVDASHNPEFTMLELYAAYEDERYGMALTEEMMELILQKTVGSTTHTFEGNEIVFQPPYQRIEFNEMLMKYTDIRYEDYNLASLLKKADEMGVVIGKEVQSKAEVADEIYKKYCRKHFIQPTFIIHYPMEMVPLAKPLDNNPSYARSFQLVVGGIEMAKGYSESNDPVTQRQELEKQEEYRKKGDKEAHTMDTDFIEALEYGMPPACGIGIGIDRLVAFLSNANALREIILFPTMRDK</sequence>
<dbReference type="Gene3D" id="2.40.50.140">
    <property type="entry name" value="Nucleic acid-binding proteins"/>
    <property type="match status" value="1"/>
</dbReference>
<keyword evidence="7" id="KW-0963">Cytoplasm</keyword>
<keyword evidence="3 7" id="KW-0547">Nucleotide-binding</keyword>
<evidence type="ECO:0000313" key="11">
    <source>
        <dbReference type="Proteomes" id="UP000449092"/>
    </source>
</evidence>
<feature type="binding site" evidence="7">
    <location>
        <position position="405"/>
    </location>
    <ligand>
        <name>Mg(2+)</name>
        <dbReference type="ChEBI" id="CHEBI:18420"/>
        <label>2</label>
    </ligand>
</feature>
<dbReference type="NCBIfam" id="TIGR00499">
    <property type="entry name" value="lysS_bact"/>
    <property type="match status" value="1"/>
</dbReference>
<accession>A0A845DA29</accession>
<gene>
    <name evidence="7 10" type="primary">lysS</name>
    <name evidence="10" type="ORF">F4X82_01705</name>
</gene>
<comment type="catalytic activity">
    <reaction evidence="6 7 8">
        <text>tRNA(Lys) + L-lysine + ATP = L-lysyl-tRNA(Lys) + AMP + diphosphate</text>
        <dbReference type="Rhea" id="RHEA:20792"/>
        <dbReference type="Rhea" id="RHEA-COMP:9696"/>
        <dbReference type="Rhea" id="RHEA-COMP:9697"/>
        <dbReference type="ChEBI" id="CHEBI:30616"/>
        <dbReference type="ChEBI" id="CHEBI:32551"/>
        <dbReference type="ChEBI" id="CHEBI:33019"/>
        <dbReference type="ChEBI" id="CHEBI:78442"/>
        <dbReference type="ChEBI" id="CHEBI:78529"/>
        <dbReference type="ChEBI" id="CHEBI:456215"/>
        <dbReference type="EC" id="6.1.1.6"/>
    </reaction>
</comment>
<dbReference type="CDD" id="cd04322">
    <property type="entry name" value="LysRS_N"/>
    <property type="match status" value="1"/>
</dbReference>
<dbReference type="InterPro" id="IPR044136">
    <property type="entry name" value="Lys-tRNA-ligase_II_N"/>
</dbReference>
<dbReference type="Proteomes" id="UP000449092">
    <property type="component" value="Unassembled WGS sequence"/>
</dbReference>
<comment type="subunit">
    <text evidence="7">Homodimer.</text>
</comment>
<comment type="caution">
    <text evidence="10">The sequence shown here is derived from an EMBL/GenBank/DDBJ whole genome shotgun (WGS) entry which is preliminary data.</text>
</comment>
<evidence type="ECO:0000313" key="10">
    <source>
        <dbReference type="EMBL" id="MYE38217.1"/>
    </source>
</evidence>
<dbReference type="InterPro" id="IPR004365">
    <property type="entry name" value="NA-bd_OB_tRNA"/>
</dbReference>
<dbReference type="InterPro" id="IPR002313">
    <property type="entry name" value="Lys-tRNA-ligase_II"/>
</dbReference>
<dbReference type="SUPFAM" id="SSF55681">
    <property type="entry name" value="Class II aaRS and biotin synthetases"/>
    <property type="match status" value="1"/>
</dbReference>
<keyword evidence="1 7" id="KW-0436">Ligase</keyword>
<evidence type="ECO:0000256" key="1">
    <source>
        <dbReference type="ARBA" id="ARBA00022598"/>
    </source>
</evidence>
<dbReference type="GO" id="GO:0004824">
    <property type="term" value="F:lysine-tRNA ligase activity"/>
    <property type="evidence" value="ECO:0007669"/>
    <property type="project" value="UniProtKB-UniRule"/>
</dbReference>
<dbReference type="EMBL" id="VXOY01000013">
    <property type="protein sequence ID" value="MYE38217.1"/>
    <property type="molecule type" value="Genomic_DNA"/>
</dbReference>
<dbReference type="PROSITE" id="PS50862">
    <property type="entry name" value="AA_TRNA_LIGASE_II"/>
    <property type="match status" value="1"/>
</dbReference>
<evidence type="ECO:0000256" key="2">
    <source>
        <dbReference type="ARBA" id="ARBA00022723"/>
    </source>
</evidence>
<comment type="subcellular location">
    <subcellularLocation>
        <location evidence="7">Cytoplasm</location>
    </subcellularLocation>
</comment>
<keyword evidence="5 7" id="KW-0030">Aminoacyl-tRNA synthetase</keyword>
<dbReference type="Pfam" id="PF00152">
    <property type="entry name" value="tRNA-synt_2"/>
    <property type="match status" value="1"/>
</dbReference>
<comment type="similarity">
    <text evidence="7">Belongs to the class-II aminoacyl-tRNA synthetase family.</text>
</comment>
<evidence type="ECO:0000256" key="7">
    <source>
        <dbReference type="HAMAP-Rule" id="MF_00252"/>
    </source>
</evidence>
<dbReference type="EC" id="6.1.1.6" evidence="7"/>
<dbReference type="InterPro" id="IPR004364">
    <property type="entry name" value="Aa-tRNA-synt_II"/>
</dbReference>
<comment type="cofactor">
    <cofactor evidence="7 8">
        <name>Mg(2+)</name>
        <dbReference type="ChEBI" id="CHEBI:18420"/>
    </cofactor>
    <text evidence="7 8">Binds 3 Mg(2+) ions per subunit.</text>
</comment>
<protein>
    <recommendedName>
        <fullName evidence="7">Lysine--tRNA ligase</fullName>
        <ecNumber evidence="7">6.1.1.6</ecNumber>
    </recommendedName>
    <alternativeName>
        <fullName evidence="7">Lysyl-tRNA synthetase</fullName>
        <shortName evidence="7">LysRS</shortName>
    </alternativeName>
</protein>
<evidence type="ECO:0000256" key="4">
    <source>
        <dbReference type="ARBA" id="ARBA00022840"/>
    </source>
</evidence>
<dbReference type="InterPro" id="IPR012340">
    <property type="entry name" value="NA-bd_OB-fold"/>
</dbReference>
<dbReference type="Gene3D" id="3.30.930.10">
    <property type="entry name" value="Bira Bifunctional Protein, Domain 2"/>
    <property type="match status" value="1"/>
</dbReference>
<keyword evidence="7 8" id="KW-0460">Magnesium</keyword>